<evidence type="ECO:0000313" key="2">
    <source>
        <dbReference type="Proteomes" id="UP001226091"/>
    </source>
</evidence>
<keyword evidence="2" id="KW-1185">Reference proteome</keyword>
<protein>
    <submittedName>
        <fullName evidence="1">Uncharacterized protein</fullName>
    </submittedName>
</protein>
<proteinExistence type="predicted"/>
<sequence length="301" mass="34967">MNCEKCQEKILIFDQLSEPEQDALLEHIEECEECSESFEQFLQLEEALDIILEDKEVMLPQKKKQQPLPYKYLKRAALICASLFILCLAAWNTPPVKAAIERALNELIRDKFLEMDKPLEHKDEDKKKKETELIIYIVFDDSSKQYVSGRKERREYENGNVTVVNGKFQKSYDKEENTFTITELLLTASQVTQDILKELDPDQIKSLGETTIAGRKADRYQITYSADRTVEFWFDKETGYVVKEMLVAEGKAIDDQPKVIQFEVKEYEKNHGLFKLEPPEGAEIIEEFNSPIEETDEGSEQ</sequence>
<dbReference type="EMBL" id="CP126116">
    <property type="protein sequence ID" value="WHZ59250.1"/>
    <property type="molecule type" value="Genomic_DNA"/>
</dbReference>
<reference evidence="2" key="1">
    <citation type="journal article" date="2025" name="Aquaculture">
        <title>Assessment of the bioflocculant production and safety properties of Metabacillus hrfriensis sp. nov. based on phenotypic and whole-genome sequencing analysis.</title>
        <authorList>
            <person name="Zhang R."/>
            <person name="Zhao Z."/>
            <person name="Luo L."/>
            <person name="Wang S."/>
            <person name="Guo K."/>
            <person name="Xu W."/>
        </authorList>
    </citation>
    <scope>NUCLEOTIDE SEQUENCE [LARGE SCALE GENOMIC DNA]</scope>
    <source>
        <strain evidence="2">CT-WN-B3</strain>
    </source>
</reference>
<name>A0ACD4RFE2_9BACI</name>
<accession>A0ACD4RFE2</accession>
<organism evidence="1 2">
    <name type="scientific">Metabacillus hrfriensis</name>
    <dbReference type="NCBI Taxonomy" id="3048891"/>
    <lineage>
        <taxon>Bacteria</taxon>
        <taxon>Bacillati</taxon>
        <taxon>Bacillota</taxon>
        <taxon>Bacilli</taxon>
        <taxon>Bacillales</taxon>
        <taxon>Bacillaceae</taxon>
        <taxon>Metabacillus</taxon>
    </lineage>
</organism>
<dbReference type="Proteomes" id="UP001226091">
    <property type="component" value="Chromosome"/>
</dbReference>
<gene>
    <name evidence="1" type="ORF">QLQ22_07970</name>
</gene>
<evidence type="ECO:0000313" key="1">
    <source>
        <dbReference type="EMBL" id="WHZ59250.1"/>
    </source>
</evidence>